<proteinExistence type="predicted"/>
<evidence type="ECO:0000259" key="2">
    <source>
        <dbReference type="Pfam" id="PF00561"/>
    </source>
</evidence>
<protein>
    <submittedName>
        <fullName evidence="3">Alpha/beta fold hydrolase</fullName>
    </submittedName>
</protein>
<name>A0A9X2FX94_9GAMM</name>
<dbReference type="Proteomes" id="UP001139474">
    <property type="component" value="Unassembled WGS sequence"/>
</dbReference>
<keyword evidence="1 3" id="KW-0378">Hydrolase</keyword>
<feature type="domain" description="AB hydrolase-1" evidence="2">
    <location>
        <begin position="18"/>
        <end position="118"/>
    </location>
</feature>
<dbReference type="InterPro" id="IPR029058">
    <property type="entry name" value="AB_hydrolase_fold"/>
</dbReference>
<sequence length="258" mass="28742">MADSSLLNHETLGTDTDPAIIIIHGLFGDKDNLKSLARELSEDYYCILPDARNHGESFHSDNMTYPDMAEDIIKLADSLNLKQFYLVGHSMGGKIAMETCIKAPERIKAAIFADISPAAYDGTHDSILDALSNLDIDQVKSRGDADKQLAETISEKGVRQFLLKNLKKTDDGYQWRLNLKALRENYQQISAAVSKGQYEGPVLFIKGGSSNYLTEKHQQDVASRFSNASVKVIEGAGHWLHAEKPRIFNRLVIEFIAQ</sequence>
<dbReference type="AlphaFoldDB" id="A0A9X2FX94"/>
<dbReference type="SUPFAM" id="SSF53474">
    <property type="entry name" value="alpha/beta-Hydrolases"/>
    <property type="match status" value="1"/>
</dbReference>
<dbReference type="PRINTS" id="PR00412">
    <property type="entry name" value="EPOXHYDRLASE"/>
</dbReference>
<dbReference type="InterPro" id="IPR000639">
    <property type="entry name" value="Epox_hydrolase-like"/>
</dbReference>
<dbReference type="GO" id="GO:0016787">
    <property type="term" value="F:hydrolase activity"/>
    <property type="evidence" value="ECO:0007669"/>
    <property type="project" value="UniProtKB-KW"/>
</dbReference>
<dbReference type="InterPro" id="IPR000073">
    <property type="entry name" value="AB_hydrolase_1"/>
</dbReference>
<keyword evidence="4" id="KW-1185">Reference proteome</keyword>
<dbReference type="EMBL" id="JAMZDE010000008">
    <property type="protein sequence ID" value="MCP1340217.1"/>
    <property type="molecule type" value="Genomic_DNA"/>
</dbReference>
<accession>A0A9X2FX94</accession>
<dbReference type="PANTHER" id="PTHR46118">
    <property type="entry name" value="PROTEIN ABHD11"/>
    <property type="match status" value="1"/>
</dbReference>
<feature type="domain" description="AB hydrolase-1" evidence="2">
    <location>
        <begin position="183"/>
        <end position="245"/>
    </location>
</feature>
<dbReference type="Pfam" id="PF00561">
    <property type="entry name" value="Abhydrolase_1"/>
    <property type="match status" value="2"/>
</dbReference>
<dbReference type="Gene3D" id="3.40.50.1820">
    <property type="entry name" value="alpha/beta hydrolase"/>
    <property type="match status" value="1"/>
</dbReference>
<evidence type="ECO:0000313" key="3">
    <source>
        <dbReference type="EMBL" id="MCP1340217.1"/>
    </source>
</evidence>
<comment type="caution">
    <text evidence="3">The sequence shown here is derived from an EMBL/GenBank/DDBJ whole genome shotgun (WGS) entry which is preliminary data.</text>
</comment>
<evidence type="ECO:0000313" key="4">
    <source>
        <dbReference type="Proteomes" id="UP001139474"/>
    </source>
</evidence>
<gene>
    <name evidence="3" type="ORF">NJR55_11525</name>
</gene>
<dbReference type="PANTHER" id="PTHR46118:SF4">
    <property type="entry name" value="PROTEIN ABHD11"/>
    <property type="match status" value="1"/>
</dbReference>
<evidence type="ECO:0000256" key="1">
    <source>
        <dbReference type="ARBA" id="ARBA00022801"/>
    </source>
</evidence>
<dbReference type="RefSeq" id="WP_253620074.1">
    <property type="nucleotide sequence ID" value="NZ_JAMZDE010000008.1"/>
</dbReference>
<reference evidence="3" key="1">
    <citation type="submission" date="2022-06" db="EMBL/GenBank/DDBJ databases">
        <title>Idiomarina rhizosphaerae M1R2S28.</title>
        <authorList>
            <person name="Sun J.-Q."/>
            <person name="Li L.-F."/>
        </authorList>
    </citation>
    <scope>NUCLEOTIDE SEQUENCE</scope>
    <source>
        <strain evidence="3">M1R2S28</strain>
    </source>
</reference>
<dbReference type="PRINTS" id="PR00111">
    <property type="entry name" value="ABHYDROLASE"/>
</dbReference>
<organism evidence="3 4">
    <name type="scientific">Idiomarina rhizosphaerae</name>
    <dbReference type="NCBI Taxonomy" id="2961572"/>
    <lineage>
        <taxon>Bacteria</taxon>
        <taxon>Pseudomonadati</taxon>
        <taxon>Pseudomonadota</taxon>
        <taxon>Gammaproteobacteria</taxon>
        <taxon>Alteromonadales</taxon>
        <taxon>Idiomarinaceae</taxon>
        <taxon>Idiomarina</taxon>
    </lineage>
</organism>